<proteinExistence type="inferred from homology"/>
<dbReference type="InterPro" id="IPR014717">
    <property type="entry name" value="Transl_elong_EF1B/ribsomal_bS6"/>
</dbReference>
<gene>
    <name evidence="6 8" type="primary">rpsF</name>
    <name evidence="8" type="ORF">Q3M24_11010</name>
</gene>
<evidence type="ECO:0000256" key="1">
    <source>
        <dbReference type="ARBA" id="ARBA00009512"/>
    </source>
</evidence>
<dbReference type="InterPro" id="IPR000529">
    <property type="entry name" value="Ribosomal_bS6"/>
</dbReference>
<dbReference type="CDD" id="cd00473">
    <property type="entry name" value="bS6"/>
    <property type="match status" value="1"/>
</dbReference>
<protein>
    <recommendedName>
        <fullName evidence="5 6">Small ribosomal subunit protein bS6</fullName>
    </recommendedName>
</protein>
<evidence type="ECO:0000256" key="3">
    <source>
        <dbReference type="ARBA" id="ARBA00023274"/>
    </source>
</evidence>
<dbReference type="GO" id="GO:0003735">
    <property type="term" value="F:structural constituent of ribosome"/>
    <property type="evidence" value="ECO:0007669"/>
    <property type="project" value="InterPro"/>
</dbReference>
<reference evidence="8" key="1">
    <citation type="journal article" date="2024" name="Syst. Appl. Microbiol.">
        <title>First single-strain enrichments of Electrothrix cable bacteria, description of E. aestuarii sp. nov. and E. rattekaaiensis sp. nov., and proposal of a cable bacteria taxonomy following the rules of the SeqCode.</title>
        <authorList>
            <person name="Plum-Jensen L.E."/>
            <person name="Schramm A."/>
            <person name="Marshall I.P.G."/>
        </authorList>
    </citation>
    <scope>NUCLEOTIDE SEQUENCE</scope>
    <source>
        <strain evidence="8">Rat1</strain>
    </source>
</reference>
<dbReference type="GO" id="GO:1990904">
    <property type="term" value="C:ribonucleoprotein complex"/>
    <property type="evidence" value="ECO:0007669"/>
    <property type="project" value="UniProtKB-KW"/>
</dbReference>
<dbReference type="HAMAP" id="MF_00360">
    <property type="entry name" value="Ribosomal_bS6"/>
    <property type="match status" value="1"/>
</dbReference>
<keyword evidence="6" id="KW-0699">rRNA-binding</keyword>
<dbReference type="SUPFAM" id="SSF54995">
    <property type="entry name" value="Ribosomal protein S6"/>
    <property type="match status" value="1"/>
</dbReference>
<dbReference type="PANTHER" id="PTHR21011">
    <property type="entry name" value="MITOCHONDRIAL 28S RIBOSOMAL PROTEIN S6"/>
    <property type="match status" value="1"/>
</dbReference>
<comment type="similarity">
    <text evidence="1 6">Belongs to the bacterial ribosomal protein bS6 family.</text>
</comment>
<dbReference type="InterPro" id="IPR020814">
    <property type="entry name" value="Ribosomal_S6_plastid/chlpt"/>
</dbReference>
<sequence>MRHYETTYILRPNLGEEQFTEIIERTNAIVQDDGGSVIDIDRWGMKKLAYEIKKEAQGYYIYMNYAAPGSTIQEIERIFRIDDRVLRYLTVKLAEEIDSEGIDQEKERIAAVAAAKVAEAERLAQQNDEADDDEDGDVNENEDSDNSDDDSDDE</sequence>
<evidence type="ECO:0000256" key="4">
    <source>
        <dbReference type="ARBA" id="ARBA00035104"/>
    </source>
</evidence>
<dbReference type="GO" id="GO:0006412">
    <property type="term" value="P:translation"/>
    <property type="evidence" value="ECO:0007669"/>
    <property type="project" value="UniProtKB-UniRule"/>
</dbReference>
<comment type="function">
    <text evidence="4 6">Binds together with bS18 to 16S ribosomal RNA.</text>
</comment>
<accession>A0AAU8M1H6</accession>
<dbReference type="PANTHER" id="PTHR21011:SF1">
    <property type="entry name" value="SMALL RIBOSOMAL SUBUNIT PROTEIN BS6M"/>
    <property type="match status" value="1"/>
</dbReference>
<dbReference type="InterPro" id="IPR035980">
    <property type="entry name" value="Ribosomal_bS6_sf"/>
</dbReference>
<evidence type="ECO:0000313" key="8">
    <source>
        <dbReference type="EMBL" id="XCN75229.1"/>
    </source>
</evidence>
<feature type="region of interest" description="Disordered" evidence="7">
    <location>
        <begin position="120"/>
        <end position="154"/>
    </location>
</feature>
<name>A0AAU8M1H6_9BACT</name>
<feature type="compositionally biased region" description="Acidic residues" evidence="7">
    <location>
        <begin position="128"/>
        <end position="154"/>
    </location>
</feature>
<dbReference type="GO" id="GO:0005737">
    <property type="term" value="C:cytoplasm"/>
    <property type="evidence" value="ECO:0007669"/>
    <property type="project" value="UniProtKB-ARBA"/>
</dbReference>
<reference evidence="8" key="2">
    <citation type="submission" date="2024-06" db="EMBL/GenBank/DDBJ databases">
        <authorList>
            <person name="Plum-Jensen L.E."/>
            <person name="Schramm A."/>
            <person name="Marshall I.P.G."/>
        </authorList>
    </citation>
    <scope>NUCLEOTIDE SEQUENCE</scope>
    <source>
        <strain evidence="8">Rat1</strain>
    </source>
</reference>
<evidence type="ECO:0000256" key="2">
    <source>
        <dbReference type="ARBA" id="ARBA00022980"/>
    </source>
</evidence>
<dbReference type="NCBIfam" id="TIGR00166">
    <property type="entry name" value="S6"/>
    <property type="match status" value="1"/>
</dbReference>
<evidence type="ECO:0000256" key="6">
    <source>
        <dbReference type="HAMAP-Rule" id="MF_00360"/>
    </source>
</evidence>
<dbReference type="KEGG" id="eaj:Q3M24_11010"/>
<keyword evidence="6" id="KW-0694">RNA-binding</keyword>
<evidence type="ECO:0000256" key="7">
    <source>
        <dbReference type="SAM" id="MobiDB-lite"/>
    </source>
</evidence>
<dbReference type="GO" id="GO:0005840">
    <property type="term" value="C:ribosome"/>
    <property type="evidence" value="ECO:0007669"/>
    <property type="project" value="UniProtKB-KW"/>
</dbReference>
<keyword evidence="2 6" id="KW-0689">Ribosomal protein</keyword>
<organism evidence="8">
    <name type="scientific">Candidatus Electrothrix aestuarii</name>
    <dbReference type="NCBI Taxonomy" id="3062594"/>
    <lineage>
        <taxon>Bacteria</taxon>
        <taxon>Pseudomonadati</taxon>
        <taxon>Thermodesulfobacteriota</taxon>
        <taxon>Desulfobulbia</taxon>
        <taxon>Desulfobulbales</taxon>
        <taxon>Desulfobulbaceae</taxon>
        <taxon>Candidatus Electrothrix</taxon>
    </lineage>
</organism>
<dbReference type="AlphaFoldDB" id="A0AAU8M1H6"/>
<evidence type="ECO:0000256" key="5">
    <source>
        <dbReference type="ARBA" id="ARBA00035294"/>
    </source>
</evidence>
<keyword evidence="3 6" id="KW-0687">Ribonucleoprotein</keyword>
<dbReference type="Gene3D" id="3.30.70.60">
    <property type="match status" value="1"/>
</dbReference>
<dbReference type="Pfam" id="PF01250">
    <property type="entry name" value="Ribosomal_S6"/>
    <property type="match status" value="1"/>
</dbReference>
<dbReference type="GO" id="GO:0070181">
    <property type="term" value="F:small ribosomal subunit rRNA binding"/>
    <property type="evidence" value="ECO:0007669"/>
    <property type="project" value="TreeGrafter"/>
</dbReference>
<dbReference type="EMBL" id="CP159373">
    <property type="protein sequence ID" value="XCN75229.1"/>
    <property type="molecule type" value="Genomic_DNA"/>
</dbReference>